<dbReference type="OrthoDB" id="514005at2759"/>
<dbReference type="InterPro" id="IPR036047">
    <property type="entry name" value="F-box-like_dom_sf"/>
</dbReference>
<reference evidence="2 3" key="1">
    <citation type="journal article" date="2020" name="Nat. Food">
        <title>A phased Vanilla planifolia genome enables genetic improvement of flavour and production.</title>
        <authorList>
            <person name="Hasing T."/>
            <person name="Tang H."/>
            <person name="Brym M."/>
            <person name="Khazi F."/>
            <person name="Huang T."/>
            <person name="Chambers A.H."/>
        </authorList>
    </citation>
    <scope>NUCLEOTIDE SEQUENCE [LARGE SCALE GENOMIC DNA]</scope>
    <source>
        <tissue evidence="2">Leaf</tissue>
    </source>
</reference>
<evidence type="ECO:0000313" key="2">
    <source>
        <dbReference type="EMBL" id="KAG0461845.1"/>
    </source>
</evidence>
<evidence type="ECO:0000313" key="3">
    <source>
        <dbReference type="Proteomes" id="UP000639772"/>
    </source>
</evidence>
<dbReference type="InterPro" id="IPR045286">
    <property type="entry name" value="FBS1-like"/>
</dbReference>
<evidence type="ECO:0000259" key="1">
    <source>
        <dbReference type="PROSITE" id="PS50181"/>
    </source>
</evidence>
<dbReference type="PANTHER" id="PTHR34049:SF2">
    <property type="entry name" value="F-BOX DOMAIN CONTAINING PROTEIN, EXPRESSED"/>
    <property type="match status" value="1"/>
</dbReference>
<dbReference type="PANTHER" id="PTHR34049">
    <property type="entry name" value="F-BOX PROTEIN SKIP27"/>
    <property type="match status" value="1"/>
</dbReference>
<organism evidence="2 3">
    <name type="scientific">Vanilla planifolia</name>
    <name type="common">Vanilla</name>
    <dbReference type="NCBI Taxonomy" id="51239"/>
    <lineage>
        <taxon>Eukaryota</taxon>
        <taxon>Viridiplantae</taxon>
        <taxon>Streptophyta</taxon>
        <taxon>Embryophyta</taxon>
        <taxon>Tracheophyta</taxon>
        <taxon>Spermatophyta</taxon>
        <taxon>Magnoliopsida</taxon>
        <taxon>Liliopsida</taxon>
        <taxon>Asparagales</taxon>
        <taxon>Orchidaceae</taxon>
        <taxon>Vanilloideae</taxon>
        <taxon>Vanilleae</taxon>
        <taxon>Vanilla</taxon>
    </lineage>
</organism>
<dbReference type="PROSITE" id="PS50181">
    <property type="entry name" value="FBOX"/>
    <property type="match status" value="1"/>
</dbReference>
<dbReference type="InterPro" id="IPR001810">
    <property type="entry name" value="F-box_dom"/>
</dbReference>
<protein>
    <recommendedName>
        <fullName evidence="1">F-box domain-containing protein</fullName>
    </recommendedName>
</protein>
<feature type="domain" description="F-box" evidence="1">
    <location>
        <begin position="123"/>
        <end position="171"/>
    </location>
</feature>
<name>A0A835UIB8_VANPL</name>
<proteinExistence type="predicted"/>
<accession>A0A835UIB8</accession>
<dbReference type="EMBL" id="JADCNM010000011">
    <property type="protein sequence ID" value="KAG0461845.1"/>
    <property type="molecule type" value="Genomic_DNA"/>
</dbReference>
<dbReference type="SUPFAM" id="SSF81383">
    <property type="entry name" value="F-box domain"/>
    <property type="match status" value="1"/>
</dbReference>
<dbReference type="AlphaFoldDB" id="A0A835UIB8"/>
<comment type="caution">
    <text evidence="2">The sequence shown here is derived from an EMBL/GenBank/DDBJ whole genome shotgun (WGS) entry which is preliminary data.</text>
</comment>
<gene>
    <name evidence="2" type="ORF">HPP92_020321</name>
</gene>
<dbReference type="Proteomes" id="UP000639772">
    <property type="component" value="Chromosome 11"/>
</dbReference>
<sequence>MTPKRLTFRSKKLAIKSCNRYLKPGDLAQLRYNLSASRHCTNIGKRRVALETRKKKNVWKKRILLNAVERSNVQPIHHVGCQSGLRSSPSVVNFRSPTGPLYEFKQVKLHESPSTPCVNSECYSRLESLPIELLVKILCHLHHDQLRAVFHVSSRIRSAVMIAKQTHFNYTTPDRSRVEMLRITTPLPTQHWPFTRGEGKAIKFSSPHTPKAPKHGRRPPRLKLLDMKQVAAVLFQDSTLPSNCLMLPRLPNDVFKPLASNRALFYEDELCKAVAKNKLR</sequence>